<comment type="caution">
    <text evidence="1">The sequence shown here is derived from an EMBL/GenBank/DDBJ whole genome shotgun (WGS) entry which is preliminary data.</text>
</comment>
<sequence>MWSAHESLLKSNSPLPASSNAWARVDFKDGLFHVFIYFSGTGGPQVAIFAIDCDEEKGVHMLVFVSKMILDISNRTVVRDAVVLPLRTDLIPKNHPCVQSNDEQQSFSQFHPHLQRRALSLEEAFPACTERCRSWQHKPN</sequence>
<gene>
    <name evidence="1" type="ORF">N7472_003080</name>
</gene>
<evidence type="ECO:0000313" key="2">
    <source>
        <dbReference type="Proteomes" id="UP001150879"/>
    </source>
</evidence>
<name>A0A9W9MSN8_9EURO</name>
<dbReference type="EMBL" id="JAPQKP010000002">
    <property type="protein sequence ID" value="KAJ5206632.1"/>
    <property type="molecule type" value="Genomic_DNA"/>
</dbReference>
<dbReference type="OrthoDB" id="432970at2759"/>
<accession>A0A9W9MSN8</accession>
<proteinExistence type="predicted"/>
<dbReference type="AlphaFoldDB" id="A0A9W9MSN8"/>
<protein>
    <submittedName>
        <fullName evidence="1">Uncharacterized protein</fullName>
    </submittedName>
</protein>
<reference evidence="1" key="1">
    <citation type="submission" date="2022-11" db="EMBL/GenBank/DDBJ databases">
        <authorList>
            <person name="Petersen C."/>
        </authorList>
    </citation>
    <scope>NUCLEOTIDE SEQUENCE</scope>
    <source>
        <strain evidence="1">IBT 16849</strain>
    </source>
</reference>
<dbReference type="Proteomes" id="UP001150879">
    <property type="component" value="Unassembled WGS sequence"/>
</dbReference>
<keyword evidence="2" id="KW-1185">Reference proteome</keyword>
<reference evidence="1" key="2">
    <citation type="journal article" date="2023" name="IMA Fungus">
        <title>Comparative genomic study of the Penicillium genus elucidates a diverse pangenome and 15 lateral gene transfer events.</title>
        <authorList>
            <person name="Petersen C."/>
            <person name="Sorensen T."/>
            <person name="Nielsen M.R."/>
            <person name="Sondergaard T.E."/>
            <person name="Sorensen J.L."/>
            <person name="Fitzpatrick D.A."/>
            <person name="Frisvad J.C."/>
            <person name="Nielsen K.L."/>
        </authorList>
    </citation>
    <scope>NUCLEOTIDE SEQUENCE</scope>
    <source>
        <strain evidence="1">IBT 16849</strain>
    </source>
</reference>
<evidence type="ECO:0000313" key="1">
    <source>
        <dbReference type="EMBL" id="KAJ5206632.1"/>
    </source>
</evidence>
<organism evidence="1 2">
    <name type="scientific">Penicillium cf. griseofulvum</name>
    <dbReference type="NCBI Taxonomy" id="2972120"/>
    <lineage>
        <taxon>Eukaryota</taxon>
        <taxon>Fungi</taxon>
        <taxon>Dikarya</taxon>
        <taxon>Ascomycota</taxon>
        <taxon>Pezizomycotina</taxon>
        <taxon>Eurotiomycetes</taxon>
        <taxon>Eurotiomycetidae</taxon>
        <taxon>Eurotiales</taxon>
        <taxon>Aspergillaceae</taxon>
        <taxon>Penicillium</taxon>
    </lineage>
</organism>